<dbReference type="Proteomes" id="UP000050761">
    <property type="component" value="Unassembled WGS sequence"/>
</dbReference>
<evidence type="ECO:0000313" key="2">
    <source>
        <dbReference type="Proteomes" id="UP000050761"/>
    </source>
</evidence>
<evidence type="ECO:0000313" key="3">
    <source>
        <dbReference type="WBParaSite" id="HPBE_0001599101-mRNA-1"/>
    </source>
</evidence>
<dbReference type="AlphaFoldDB" id="A0A183G3K4"/>
<reference evidence="1 2" key="1">
    <citation type="submission" date="2018-11" db="EMBL/GenBank/DDBJ databases">
        <authorList>
            <consortium name="Pathogen Informatics"/>
        </authorList>
    </citation>
    <scope>NUCLEOTIDE SEQUENCE [LARGE SCALE GENOMIC DNA]</scope>
</reference>
<name>A0A183G3K4_HELPZ</name>
<evidence type="ECO:0000313" key="1">
    <source>
        <dbReference type="EMBL" id="VDP04573.1"/>
    </source>
</evidence>
<dbReference type="EMBL" id="UZAH01029160">
    <property type="protein sequence ID" value="VDP04573.1"/>
    <property type="molecule type" value="Genomic_DNA"/>
</dbReference>
<gene>
    <name evidence="1" type="ORF">HPBE_LOCUS15990</name>
</gene>
<accession>A0A183G3K4</accession>
<accession>A0A3P8E7F6</accession>
<keyword evidence="2" id="KW-1185">Reference proteome</keyword>
<organism evidence="2 3">
    <name type="scientific">Heligmosomoides polygyrus</name>
    <name type="common">Parasitic roundworm</name>
    <dbReference type="NCBI Taxonomy" id="6339"/>
    <lineage>
        <taxon>Eukaryota</taxon>
        <taxon>Metazoa</taxon>
        <taxon>Ecdysozoa</taxon>
        <taxon>Nematoda</taxon>
        <taxon>Chromadorea</taxon>
        <taxon>Rhabditida</taxon>
        <taxon>Rhabditina</taxon>
        <taxon>Rhabditomorpha</taxon>
        <taxon>Strongyloidea</taxon>
        <taxon>Heligmosomidae</taxon>
        <taxon>Heligmosomoides</taxon>
    </lineage>
</organism>
<proteinExistence type="predicted"/>
<protein>
    <submittedName>
        <fullName evidence="1 3">Uncharacterized protein</fullName>
    </submittedName>
</protein>
<sequence length="109" mass="12217">MAKSLLGRQQQPGKLSCHLLANPEIQRSFLAHPSGRLALFMSRRSRFLREQKPGSDMAVRGRIISLKCCCYSDRAKIPFAGELWEEIEPTICATAAIRQLCSASLIKTR</sequence>
<dbReference type="WBParaSite" id="HPBE_0001599101-mRNA-1">
    <property type="protein sequence ID" value="HPBE_0001599101-mRNA-1"/>
    <property type="gene ID" value="HPBE_0001599101"/>
</dbReference>
<reference evidence="3" key="2">
    <citation type="submission" date="2019-09" db="UniProtKB">
        <authorList>
            <consortium name="WormBaseParasite"/>
        </authorList>
    </citation>
    <scope>IDENTIFICATION</scope>
</reference>